<reference evidence="1 2" key="1">
    <citation type="submission" date="2016-10" db="EMBL/GenBank/DDBJ databases">
        <authorList>
            <person name="de Groot N.N."/>
        </authorList>
    </citation>
    <scope>NUCLEOTIDE SEQUENCE [LARGE SCALE GENOMIC DNA]</scope>
    <source>
        <strain>GEY</strain>
        <strain evidence="2">DSM 9560</strain>
    </source>
</reference>
<dbReference type="Proteomes" id="UP000199513">
    <property type="component" value="Unassembled WGS sequence"/>
</dbReference>
<dbReference type="AlphaFoldDB" id="A0A1I2H770"/>
<gene>
    <name evidence="1" type="ORF">SAMN04488541_10224</name>
</gene>
<proteinExistence type="predicted"/>
<protein>
    <submittedName>
        <fullName evidence="1">Uncharacterized protein</fullName>
    </submittedName>
</protein>
<name>A0A1I2H770_9BACT</name>
<sequence length="157" mass="16637">MKNNGLKLLLLMLASLIIIQGCKKEGASPQDTARDNISRTWRVDPASITINGLPIATLLAQVPPAARPDFTRLRMTLEKSGTYKVEGVDLAGIAPSGTWAFDGSRTDRIILNPGNVAADISNLTSTTMTINYPFPTAGTIYAPLGATASVRANLVSP</sequence>
<evidence type="ECO:0000313" key="2">
    <source>
        <dbReference type="Proteomes" id="UP000199513"/>
    </source>
</evidence>
<dbReference type="EMBL" id="FONY01000022">
    <property type="protein sequence ID" value="SFF25289.1"/>
    <property type="molecule type" value="Genomic_DNA"/>
</dbReference>
<dbReference type="PROSITE" id="PS51257">
    <property type="entry name" value="PROKAR_LIPOPROTEIN"/>
    <property type="match status" value="1"/>
</dbReference>
<keyword evidence="2" id="KW-1185">Reference proteome</keyword>
<accession>A0A1I2H770</accession>
<organism evidence="1 2">
    <name type="scientific">Thermoflexibacter ruber</name>
    <dbReference type="NCBI Taxonomy" id="1003"/>
    <lineage>
        <taxon>Bacteria</taxon>
        <taxon>Pseudomonadati</taxon>
        <taxon>Bacteroidota</taxon>
        <taxon>Cytophagia</taxon>
        <taxon>Cytophagales</taxon>
        <taxon>Thermoflexibacteraceae</taxon>
        <taxon>Thermoflexibacter</taxon>
    </lineage>
</organism>
<evidence type="ECO:0000313" key="1">
    <source>
        <dbReference type="EMBL" id="SFF25289.1"/>
    </source>
</evidence>
<dbReference type="STRING" id="1003.SAMN04488541_10224"/>
<dbReference type="RefSeq" id="WP_091545983.1">
    <property type="nucleotide sequence ID" value="NZ_FONY01000022.1"/>
</dbReference>